<name>A0ABV2HH67_9HYPH</name>
<organism evidence="2 3">
    <name type="scientific">Bartonella silvatica</name>
    <dbReference type="NCBI Taxonomy" id="357760"/>
    <lineage>
        <taxon>Bacteria</taxon>
        <taxon>Pseudomonadati</taxon>
        <taxon>Pseudomonadota</taxon>
        <taxon>Alphaproteobacteria</taxon>
        <taxon>Hyphomicrobiales</taxon>
        <taxon>Bartonellaceae</taxon>
        <taxon>Bartonella</taxon>
    </lineage>
</organism>
<dbReference type="RefSeq" id="WP_354189812.1">
    <property type="nucleotide sequence ID" value="NZ_JBEPLI010000008.1"/>
</dbReference>
<dbReference type="Proteomes" id="UP001549086">
    <property type="component" value="Unassembled WGS sequence"/>
</dbReference>
<reference evidence="2 3" key="1">
    <citation type="submission" date="2024-06" db="EMBL/GenBank/DDBJ databases">
        <title>Genomic Encyclopedia of Type Strains, Phase IV (KMG-IV): sequencing the most valuable type-strain genomes for metagenomic binning, comparative biology and taxonomic classification.</title>
        <authorList>
            <person name="Goeker M."/>
        </authorList>
    </citation>
    <scope>NUCLEOTIDE SEQUENCE [LARGE SCALE GENOMIC DNA]</scope>
    <source>
        <strain evidence="2 3">DSM 23649</strain>
    </source>
</reference>
<feature type="compositionally biased region" description="Basic residues" evidence="1">
    <location>
        <begin position="89"/>
        <end position="101"/>
    </location>
</feature>
<comment type="caution">
    <text evidence="2">The sequence shown here is derived from an EMBL/GenBank/DDBJ whole genome shotgun (WGS) entry which is preliminary data.</text>
</comment>
<evidence type="ECO:0000313" key="2">
    <source>
        <dbReference type="EMBL" id="MET3589903.1"/>
    </source>
</evidence>
<keyword evidence="3" id="KW-1185">Reference proteome</keyword>
<feature type="region of interest" description="Disordered" evidence="1">
    <location>
        <begin position="160"/>
        <end position="188"/>
    </location>
</feature>
<protein>
    <submittedName>
        <fullName evidence="2">Uncharacterized protein</fullName>
    </submittedName>
</protein>
<gene>
    <name evidence="2" type="ORF">ABID23_000991</name>
</gene>
<feature type="region of interest" description="Disordered" evidence="1">
    <location>
        <begin position="88"/>
        <end position="115"/>
    </location>
</feature>
<sequence length="321" mass="36863">MKKKPSFFGFFFKSTTLTPLPTVPPYFQLHTNFTKELASLSPTNTAAPSPTPSTHPKTICQNALFTIFATVPHHFRLHTSFTKEFASLPHHKQNSPHHQHRQPSQTHPLHQKPLVCPKKQPHLTKYPKTICQNAPFTIFATVPHHFRLHTSFTKELASLPHHKQNSPHHQHRQPSQTHPLHQKPLACPKKQPHLTKYPKTICQNAPFTIFATVPPYFQLHTNFTKELASLPPTNTADPPHQHHLSTASLSWNKLSYFHFLLSLLRIRDKILIDKHFTFSVRNVHIVNFSHDKSVYLEADPSSHTSQVKLSCKSKHLKKCLL</sequence>
<evidence type="ECO:0000256" key="1">
    <source>
        <dbReference type="SAM" id="MobiDB-lite"/>
    </source>
</evidence>
<accession>A0ABV2HH67</accession>
<evidence type="ECO:0000313" key="3">
    <source>
        <dbReference type="Proteomes" id="UP001549086"/>
    </source>
</evidence>
<dbReference type="EMBL" id="JBEPLI010000008">
    <property type="protein sequence ID" value="MET3589903.1"/>
    <property type="molecule type" value="Genomic_DNA"/>
</dbReference>
<proteinExistence type="predicted"/>
<feature type="compositionally biased region" description="Basic residues" evidence="1">
    <location>
        <begin position="160"/>
        <end position="172"/>
    </location>
</feature>